<dbReference type="EMBL" id="JAAGOA010000023">
    <property type="protein sequence ID" value="NEE03578.1"/>
    <property type="molecule type" value="Genomic_DNA"/>
</dbReference>
<accession>A0A6L9SG12</accession>
<proteinExistence type="predicted"/>
<organism evidence="2 3">
    <name type="scientific">Phytoactinopolyspora halotolerans</name>
    <dbReference type="NCBI Taxonomy" id="1981512"/>
    <lineage>
        <taxon>Bacteria</taxon>
        <taxon>Bacillati</taxon>
        <taxon>Actinomycetota</taxon>
        <taxon>Actinomycetes</taxon>
        <taxon>Jiangellales</taxon>
        <taxon>Jiangellaceae</taxon>
        <taxon>Phytoactinopolyspora</taxon>
    </lineage>
</organism>
<evidence type="ECO:0000313" key="2">
    <source>
        <dbReference type="EMBL" id="NEE03578.1"/>
    </source>
</evidence>
<keyword evidence="3" id="KW-1185">Reference proteome</keyword>
<keyword evidence="1" id="KW-0472">Membrane</keyword>
<keyword evidence="1" id="KW-1133">Transmembrane helix</keyword>
<name>A0A6L9SG12_9ACTN</name>
<dbReference type="AlphaFoldDB" id="A0A6L9SG12"/>
<protein>
    <submittedName>
        <fullName evidence="2">DUF805 domain-containing protein</fullName>
    </submittedName>
</protein>
<dbReference type="Proteomes" id="UP000475214">
    <property type="component" value="Unassembled WGS sequence"/>
</dbReference>
<keyword evidence="1" id="KW-0812">Transmembrane</keyword>
<feature type="transmembrane region" description="Helical" evidence="1">
    <location>
        <begin position="20"/>
        <end position="41"/>
    </location>
</feature>
<dbReference type="RefSeq" id="WP_163743345.1">
    <property type="nucleotide sequence ID" value="NZ_JAAGOA010000023.1"/>
</dbReference>
<feature type="transmembrane region" description="Helical" evidence="1">
    <location>
        <begin position="53"/>
        <end position="74"/>
    </location>
</feature>
<evidence type="ECO:0000256" key="1">
    <source>
        <dbReference type="SAM" id="Phobius"/>
    </source>
</evidence>
<sequence length="170" mass="18368">MSALYPPEERRRLGRKYRWAAAALWFIVVFFGLAVLGSLAGDEAEGIRDDIDPVVAVLAGVLPGSVVVFALAVVHSRSAAWKRAARIGAAPLFMRGTIAEITHTRLASIVKIAIDGSTQWRFDTRDRNDTTSVPGDPVTIELYGTVGKVLGAYRNDRTGHVRAVGTRIPG</sequence>
<evidence type="ECO:0000313" key="3">
    <source>
        <dbReference type="Proteomes" id="UP000475214"/>
    </source>
</evidence>
<gene>
    <name evidence="2" type="ORF">G1H10_25765</name>
</gene>
<reference evidence="2 3" key="1">
    <citation type="submission" date="2020-02" db="EMBL/GenBank/DDBJ databases">
        <authorList>
            <person name="Li X.-J."/>
            <person name="Han X.-M."/>
        </authorList>
    </citation>
    <scope>NUCLEOTIDE SEQUENCE [LARGE SCALE GENOMIC DNA]</scope>
    <source>
        <strain evidence="2 3">CCTCC AB 2017055</strain>
    </source>
</reference>
<comment type="caution">
    <text evidence="2">The sequence shown here is derived from an EMBL/GenBank/DDBJ whole genome shotgun (WGS) entry which is preliminary data.</text>
</comment>